<evidence type="ECO:0000259" key="11">
    <source>
        <dbReference type="PROSITE" id="PS50067"/>
    </source>
</evidence>
<dbReference type="InParanoid" id="H2YQM0"/>
<dbReference type="GO" id="GO:0008574">
    <property type="term" value="F:plus-end-directed microtubule motor activity"/>
    <property type="evidence" value="ECO:0007669"/>
    <property type="project" value="TreeGrafter"/>
</dbReference>
<feature type="binding site" evidence="9">
    <location>
        <begin position="101"/>
        <end position="108"/>
    </location>
    <ligand>
        <name>ATP</name>
        <dbReference type="ChEBI" id="CHEBI:30616"/>
    </ligand>
</feature>
<keyword evidence="4 9" id="KW-0547">Nucleotide-binding</keyword>
<dbReference type="PANTHER" id="PTHR47970:SF12">
    <property type="entry name" value="KINESIN FAMILY MEMBER 11"/>
    <property type="match status" value="1"/>
</dbReference>
<name>H2YQM0_CIOSA</name>
<feature type="domain" description="Kinesin motor" evidence="11">
    <location>
        <begin position="10"/>
        <end position="357"/>
    </location>
</feature>
<dbReference type="PROSITE" id="PS00411">
    <property type="entry name" value="KINESIN_MOTOR_1"/>
    <property type="match status" value="1"/>
</dbReference>
<reference evidence="13" key="1">
    <citation type="submission" date="2003-08" db="EMBL/GenBank/DDBJ databases">
        <authorList>
            <person name="Birren B."/>
            <person name="Nusbaum C."/>
            <person name="Abebe A."/>
            <person name="Abouelleil A."/>
            <person name="Adekoya E."/>
            <person name="Ait-zahra M."/>
            <person name="Allen N."/>
            <person name="Allen T."/>
            <person name="An P."/>
            <person name="Anderson M."/>
            <person name="Anderson S."/>
            <person name="Arachchi H."/>
            <person name="Armbruster J."/>
            <person name="Bachantsang P."/>
            <person name="Baldwin J."/>
            <person name="Barry A."/>
            <person name="Bayul T."/>
            <person name="Blitshsteyn B."/>
            <person name="Bloom T."/>
            <person name="Blye J."/>
            <person name="Boguslavskiy L."/>
            <person name="Borowsky M."/>
            <person name="Boukhgalter B."/>
            <person name="Brunache A."/>
            <person name="Butler J."/>
            <person name="Calixte N."/>
            <person name="Calvo S."/>
            <person name="Camarata J."/>
            <person name="Campo K."/>
            <person name="Chang J."/>
            <person name="Cheshatsang Y."/>
            <person name="Citroen M."/>
            <person name="Collymore A."/>
            <person name="Considine T."/>
            <person name="Cook A."/>
            <person name="Cooke P."/>
            <person name="Corum B."/>
            <person name="Cuomo C."/>
            <person name="David R."/>
            <person name="Dawoe T."/>
            <person name="Degray S."/>
            <person name="Dodge S."/>
            <person name="Dooley K."/>
            <person name="Dorje P."/>
            <person name="Dorjee K."/>
            <person name="Dorris L."/>
            <person name="Duffey N."/>
            <person name="Dupes A."/>
            <person name="Elkins T."/>
            <person name="Engels R."/>
            <person name="Erickson J."/>
            <person name="Farina A."/>
            <person name="Faro S."/>
            <person name="Ferreira P."/>
            <person name="Fischer H."/>
            <person name="Fitzgerald M."/>
            <person name="Foley K."/>
            <person name="Gage D."/>
            <person name="Galagan J."/>
            <person name="Gearin G."/>
            <person name="Gnerre S."/>
            <person name="Gnirke A."/>
            <person name="Goyette A."/>
            <person name="Graham J."/>
            <person name="Grandbois E."/>
            <person name="Gyaltsen K."/>
            <person name="Hafez N."/>
            <person name="Hagopian D."/>
            <person name="Hagos B."/>
            <person name="Hall J."/>
            <person name="Hatcher B."/>
            <person name="Heller A."/>
            <person name="Higgins H."/>
            <person name="Honan T."/>
            <person name="Horn A."/>
            <person name="Houde N."/>
            <person name="Hughes L."/>
            <person name="Hulme W."/>
            <person name="Husby E."/>
            <person name="Iliev I."/>
            <person name="Jaffe D."/>
            <person name="Jones C."/>
            <person name="Kamal M."/>
            <person name="Kamat A."/>
            <person name="Kamvysselis M."/>
            <person name="Karlsson E."/>
            <person name="Kells C."/>
            <person name="Kieu A."/>
            <person name="Kisner P."/>
            <person name="Kodira C."/>
            <person name="Kulbokas E."/>
            <person name="Labutti K."/>
            <person name="Lama D."/>
            <person name="Landers T."/>
            <person name="Leger J."/>
            <person name="Levine S."/>
            <person name="Lewis D."/>
            <person name="Lewis T."/>
            <person name="Lindblad-toh K."/>
            <person name="Liu X."/>
            <person name="Lokyitsang T."/>
            <person name="Lokyitsang Y."/>
            <person name="Lucien O."/>
            <person name="Lui A."/>
            <person name="Ma L.J."/>
            <person name="Mabbitt R."/>
            <person name="Macdonald J."/>
            <person name="Maclean C."/>
            <person name="Major J."/>
            <person name="Manning J."/>
            <person name="Marabella R."/>
            <person name="Maru K."/>
            <person name="Matthews C."/>
            <person name="Mauceli E."/>
            <person name="Mccarthy M."/>
            <person name="Mcdonough S."/>
            <person name="Mcghee T."/>
            <person name="Meldrim J."/>
            <person name="Meneus L."/>
            <person name="Mesirov J."/>
            <person name="Mihalev A."/>
            <person name="Mihova T."/>
            <person name="Mikkelsen T."/>
            <person name="Mlenga V."/>
            <person name="Moru K."/>
            <person name="Mozes J."/>
            <person name="Mulrain L."/>
            <person name="Munson G."/>
            <person name="Naylor J."/>
            <person name="Newes C."/>
            <person name="Nguyen C."/>
            <person name="Nguyen N."/>
            <person name="Nguyen T."/>
            <person name="Nicol R."/>
            <person name="Nielsen C."/>
            <person name="Nizzari M."/>
            <person name="Norbu C."/>
            <person name="Norbu N."/>
            <person name="O'donnell P."/>
            <person name="Okoawo O."/>
            <person name="O'leary S."/>
            <person name="Omotosho B."/>
            <person name="O'neill K."/>
            <person name="Osman S."/>
            <person name="Parker S."/>
            <person name="Perrin D."/>
            <person name="Phunkhang P."/>
            <person name="Piqani B."/>
            <person name="Purcell S."/>
            <person name="Rachupka T."/>
            <person name="Ramasamy U."/>
            <person name="Rameau R."/>
            <person name="Ray V."/>
            <person name="Raymond C."/>
            <person name="Retta R."/>
            <person name="Richardson S."/>
            <person name="Rise C."/>
            <person name="Rodriguez J."/>
            <person name="Rogers J."/>
            <person name="Rogov P."/>
            <person name="Rutman M."/>
            <person name="Schupbach R."/>
            <person name="Seaman C."/>
            <person name="Settipalli S."/>
            <person name="Sharpe T."/>
            <person name="Sheridan J."/>
            <person name="Sherpa N."/>
            <person name="Shi J."/>
            <person name="Smirnov S."/>
            <person name="Smith C."/>
            <person name="Sougnez C."/>
            <person name="Spencer B."/>
            <person name="Stalker J."/>
            <person name="Stange-thomann N."/>
            <person name="Stavropoulos S."/>
            <person name="Stetson K."/>
            <person name="Stone C."/>
            <person name="Stone S."/>
            <person name="Stubbs M."/>
            <person name="Talamas J."/>
            <person name="Tchuinga P."/>
            <person name="Tenzing P."/>
            <person name="Tesfaye S."/>
            <person name="Theodore J."/>
            <person name="Thoulutsang Y."/>
            <person name="Topham K."/>
            <person name="Towey S."/>
            <person name="Tsamla T."/>
            <person name="Tsomo N."/>
            <person name="Vallee D."/>
            <person name="Vassiliev H."/>
            <person name="Venkataraman V."/>
            <person name="Vinson J."/>
            <person name="Vo A."/>
            <person name="Wade C."/>
            <person name="Wang S."/>
            <person name="Wangchuk T."/>
            <person name="Wangdi T."/>
            <person name="Whittaker C."/>
            <person name="Wilkinson J."/>
            <person name="Wu Y."/>
            <person name="Wyman D."/>
            <person name="Yadav S."/>
            <person name="Yang S."/>
            <person name="Yang X."/>
            <person name="Yeager S."/>
            <person name="Yee E."/>
            <person name="Young G."/>
            <person name="Zainoun J."/>
            <person name="Zembeck L."/>
            <person name="Zimmer A."/>
            <person name="Zody M."/>
            <person name="Lander E."/>
        </authorList>
    </citation>
    <scope>NUCLEOTIDE SEQUENCE [LARGE SCALE GENOMIC DNA]</scope>
</reference>
<keyword evidence="13" id="KW-1185">Reference proteome</keyword>
<evidence type="ECO:0000256" key="8">
    <source>
        <dbReference type="ARBA" id="ARBA00034704"/>
    </source>
</evidence>
<dbReference type="PANTHER" id="PTHR47970">
    <property type="entry name" value="KINESIN-LIKE PROTEIN KIF11"/>
    <property type="match status" value="1"/>
</dbReference>
<dbReference type="GO" id="GO:0005876">
    <property type="term" value="C:spindle microtubule"/>
    <property type="evidence" value="ECO:0007669"/>
    <property type="project" value="TreeGrafter"/>
</dbReference>
<accession>H2YQM0</accession>
<evidence type="ECO:0000256" key="4">
    <source>
        <dbReference type="ARBA" id="ARBA00022741"/>
    </source>
</evidence>
<dbReference type="FunFam" id="3.40.850.10:FF:000019">
    <property type="entry name" value="Kinesin-like protein KIN-5D"/>
    <property type="match status" value="1"/>
</dbReference>
<dbReference type="PROSITE" id="PS50067">
    <property type="entry name" value="KINESIN_MOTOR_2"/>
    <property type="match status" value="1"/>
</dbReference>
<keyword evidence="5 9" id="KW-0067">ATP-binding</keyword>
<dbReference type="GO" id="GO:0072686">
    <property type="term" value="C:mitotic spindle"/>
    <property type="evidence" value="ECO:0007669"/>
    <property type="project" value="TreeGrafter"/>
</dbReference>
<evidence type="ECO:0000313" key="12">
    <source>
        <dbReference type="Ensembl" id="ENSCSAVP00000007628.1"/>
    </source>
</evidence>
<evidence type="ECO:0000313" key="13">
    <source>
        <dbReference type="Proteomes" id="UP000007875"/>
    </source>
</evidence>
<keyword evidence="7" id="KW-0206">Cytoskeleton</keyword>
<evidence type="ECO:0000256" key="6">
    <source>
        <dbReference type="ARBA" id="ARBA00023175"/>
    </source>
</evidence>
<dbReference type="Proteomes" id="UP000007875">
    <property type="component" value="Unassembled WGS sequence"/>
</dbReference>
<dbReference type="Ensembl" id="ENSCSAVT00000007728.1">
    <property type="protein sequence ID" value="ENSCSAVP00000007628.1"/>
    <property type="gene ID" value="ENSCSAVG00000004560.1"/>
</dbReference>
<dbReference type="GO" id="GO:0090307">
    <property type="term" value="P:mitotic spindle assembly"/>
    <property type="evidence" value="ECO:0007669"/>
    <property type="project" value="TreeGrafter"/>
</dbReference>
<dbReference type="STRING" id="51511.ENSCSAVP00000007628"/>
<dbReference type="InterPro" id="IPR001752">
    <property type="entry name" value="Kinesin_motor_dom"/>
</dbReference>
<dbReference type="SMART" id="SM00129">
    <property type="entry name" value="KISc"/>
    <property type="match status" value="1"/>
</dbReference>
<dbReference type="eggNOG" id="KOG0243">
    <property type="taxonomic scope" value="Eukaryota"/>
</dbReference>
<evidence type="ECO:0000256" key="9">
    <source>
        <dbReference type="PROSITE-ProRule" id="PRU00283"/>
    </source>
</evidence>
<dbReference type="GeneTree" id="ENSGT00940000155921"/>
<dbReference type="GO" id="GO:0008017">
    <property type="term" value="F:microtubule binding"/>
    <property type="evidence" value="ECO:0007669"/>
    <property type="project" value="InterPro"/>
</dbReference>
<evidence type="ECO:0000256" key="2">
    <source>
        <dbReference type="ARBA" id="ARBA00022490"/>
    </source>
</evidence>
<dbReference type="InterPro" id="IPR047149">
    <property type="entry name" value="KIF11-like"/>
</dbReference>
<dbReference type="GO" id="GO:0005524">
    <property type="term" value="F:ATP binding"/>
    <property type="evidence" value="ECO:0007669"/>
    <property type="project" value="UniProtKB-UniRule"/>
</dbReference>
<dbReference type="CDD" id="cd01364">
    <property type="entry name" value="KISc_BimC_Eg5"/>
    <property type="match status" value="1"/>
</dbReference>
<organism evidence="12 13">
    <name type="scientific">Ciona savignyi</name>
    <name type="common">Pacific transparent sea squirt</name>
    <dbReference type="NCBI Taxonomy" id="51511"/>
    <lineage>
        <taxon>Eukaryota</taxon>
        <taxon>Metazoa</taxon>
        <taxon>Chordata</taxon>
        <taxon>Tunicata</taxon>
        <taxon>Ascidiacea</taxon>
        <taxon>Phlebobranchia</taxon>
        <taxon>Cionidae</taxon>
        <taxon>Ciona</taxon>
    </lineage>
</organism>
<dbReference type="HOGENOM" id="CLU_001485_2_0_1"/>
<dbReference type="Gene3D" id="3.40.850.10">
    <property type="entry name" value="Kinesin motor domain"/>
    <property type="match status" value="1"/>
</dbReference>
<reference evidence="12" key="2">
    <citation type="submission" date="2025-08" db="UniProtKB">
        <authorList>
            <consortium name="Ensembl"/>
        </authorList>
    </citation>
    <scope>IDENTIFICATION</scope>
</reference>
<evidence type="ECO:0000256" key="10">
    <source>
        <dbReference type="RuleBase" id="RU000394"/>
    </source>
</evidence>
<comment type="similarity">
    <text evidence="8">Belongs to the TRAFAC class myosin-kinesin ATPase superfamily. Kinesin family. KIN-5/BimC subfamily.</text>
</comment>
<dbReference type="SUPFAM" id="SSF52540">
    <property type="entry name" value="P-loop containing nucleoside triphosphate hydrolases"/>
    <property type="match status" value="1"/>
</dbReference>
<dbReference type="GO" id="GO:0005634">
    <property type="term" value="C:nucleus"/>
    <property type="evidence" value="ECO:0007669"/>
    <property type="project" value="TreeGrafter"/>
</dbReference>
<keyword evidence="2" id="KW-0963">Cytoplasm</keyword>
<evidence type="ECO:0000256" key="3">
    <source>
        <dbReference type="ARBA" id="ARBA00022701"/>
    </source>
</evidence>
<keyword evidence="6 9" id="KW-0505">Motor protein</keyword>
<dbReference type="PRINTS" id="PR00380">
    <property type="entry name" value="KINESINHEAVY"/>
</dbReference>
<protein>
    <recommendedName>
        <fullName evidence="10">Kinesin-like protein</fullName>
    </recommendedName>
</protein>
<reference evidence="12" key="3">
    <citation type="submission" date="2025-09" db="UniProtKB">
        <authorList>
            <consortium name="Ensembl"/>
        </authorList>
    </citation>
    <scope>IDENTIFICATION</scope>
</reference>
<comment type="subcellular location">
    <subcellularLocation>
        <location evidence="1">Cytoplasm</location>
        <location evidence="1">Cytoskeleton</location>
    </subcellularLocation>
</comment>
<dbReference type="AlphaFoldDB" id="H2YQM0"/>
<keyword evidence="3 10" id="KW-0493">Microtubule</keyword>
<dbReference type="InterPro" id="IPR036961">
    <property type="entry name" value="Kinesin_motor_dom_sf"/>
</dbReference>
<evidence type="ECO:0000256" key="5">
    <source>
        <dbReference type="ARBA" id="ARBA00022840"/>
    </source>
</evidence>
<dbReference type="OMA" id="ANQERIY"/>
<dbReference type="Pfam" id="PF00225">
    <property type="entry name" value="Kinesin"/>
    <property type="match status" value="1"/>
</dbReference>
<dbReference type="InterPro" id="IPR027417">
    <property type="entry name" value="P-loop_NTPase"/>
</dbReference>
<dbReference type="InterPro" id="IPR047241">
    <property type="entry name" value="KIF11-like_kin_motor_dom"/>
</dbReference>
<dbReference type="InterPro" id="IPR019821">
    <property type="entry name" value="Kinesin_motor_CS"/>
</dbReference>
<dbReference type="GO" id="GO:0051231">
    <property type="term" value="P:spindle elongation"/>
    <property type="evidence" value="ECO:0007669"/>
    <property type="project" value="TreeGrafter"/>
</dbReference>
<evidence type="ECO:0000256" key="7">
    <source>
        <dbReference type="ARBA" id="ARBA00023212"/>
    </source>
</evidence>
<sequence>MASKSKLDEKVHVAVRCRPMTASERTSNIRRVVDCNSKSREISVTTHSNGMGLSSANTSKSYHFDKVFGPKAEQIDVYKSVVSAQLDDVLAGYNCTVLAYGQTGTGKTYTMEGERSPSEDYTWDNDPRAGIIPRALSQLFDELDKSGAEYSVRVSLLEIYNEEIHDLLSPLAEPIKMKIYEDNQKKGKVVVSGLTEIVIRNKSDIYDILQKGAIKRKTAATDLNEFSSRSHSIFTATIHTKDITQNNMEEEELVKIGKLNLVDLAGSENIGRSGAVEKRAREAGNINTSLLALGRCITALVEKAPHVPYRESKLTRLLQDSLGGNTKTSIIATISPGSDNVEETLSTLDYACRAKNINNKPRVNQKLTKRALIKVSDVIFI</sequence>
<dbReference type="GO" id="GO:0007018">
    <property type="term" value="P:microtubule-based movement"/>
    <property type="evidence" value="ECO:0007669"/>
    <property type="project" value="InterPro"/>
</dbReference>
<proteinExistence type="inferred from homology"/>
<evidence type="ECO:0000256" key="1">
    <source>
        <dbReference type="ARBA" id="ARBA00004245"/>
    </source>
</evidence>